<dbReference type="InterPro" id="IPR021615">
    <property type="entry name" value="Omp28"/>
</dbReference>
<evidence type="ECO:0000313" key="5">
    <source>
        <dbReference type="Proteomes" id="UP000321497"/>
    </source>
</evidence>
<feature type="signal peptide" evidence="2">
    <location>
        <begin position="1"/>
        <end position="19"/>
    </location>
</feature>
<dbReference type="Pfam" id="PF11551">
    <property type="entry name" value="Omp28"/>
    <property type="match status" value="1"/>
</dbReference>
<feature type="chain" id="PRO_5023046615" evidence="2">
    <location>
        <begin position="20"/>
        <end position="363"/>
    </location>
</feature>
<dbReference type="RefSeq" id="WP_111843412.1">
    <property type="nucleotide sequence ID" value="NZ_UEGI01000002.1"/>
</dbReference>
<dbReference type="InterPro" id="IPR026444">
    <property type="entry name" value="Secre_tail"/>
</dbReference>
<dbReference type="AlphaFoldDB" id="A0A5C6Z388"/>
<dbReference type="Pfam" id="PF18962">
    <property type="entry name" value="Por_Secre_tail"/>
    <property type="match status" value="1"/>
</dbReference>
<dbReference type="NCBIfam" id="TIGR04183">
    <property type="entry name" value="Por_Secre_tail"/>
    <property type="match status" value="1"/>
</dbReference>
<dbReference type="OrthoDB" id="1081990at2"/>
<organism evidence="4 5">
    <name type="scientific">Aequorivita antarctica</name>
    <dbReference type="NCBI Taxonomy" id="153266"/>
    <lineage>
        <taxon>Bacteria</taxon>
        <taxon>Pseudomonadati</taxon>
        <taxon>Bacteroidota</taxon>
        <taxon>Flavobacteriia</taxon>
        <taxon>Flavobacteriales</taxon>
        <taxon>Flavobacteriaceae</taxon>
        <taxon>Aequorivita</taxon>
    </lineage>
</organism>
<evidence type="ECO:0000256" key="1">
    <source>
        <dbReference type="ARBA" id="ARBA00022729"/>
    </source>
</evidence>
<accession>A0A5C6Z388</accession>
<keyword evidence="1 2" id="KW-0732">Signal</keyword>
<evidence type="ECO:0000259" key="3">
    <source>
        <dbReference type="Pfam" id="PF18962"/>
    </source>
</evidence>
<evidence type="ECO:0000313" key="4">
    <source>
        <dbReference type="EMBL" id="TXD73963.1"/>
    </source>
</evidence>
<dbReference type="EMBL" id="VORT01000003">
    <property type="protein sequence ID" value="TXD73963.1"/>
    <property type="molecule type" value="Genomic_DNA"/>
</dbReference>
<comment type="caution">
    <text evidence="4">The sequence shown here is derived from an EMBL/GenBank/DDBJ whole genome shotgun (WGS) entry which is preliminary data.</text>
</comment>
<reference evidence="4 5" key="1">
    <citation type="submission" date="2019-08" db="EMBL/GenBank/DDBJ databases">
        <title>Genome of Aequorivita antarctica SW49 (type strain).</title>
        <authorList>
            <person name="Bowman J.P."/>
        </authorList>
    </citation>
    <scope>NUCLEOTIDE SEQUENCE [LARGE SCALE GENOMIC DNA]</scope>
    <source>
        <strain evidence="4 5">SW49</strain>
    </source>
</reference>
<dbReference type="InterPro" id="IPR013783">
    <property type="entry name" value="Ig-like_fold"/>
</dbReference>
<dbReference type="Proteomes" id="UP000321497">
    <property type="component" value="Unassembled WGS sequence"/>
</dbReference>
<dbReference type="Gene3D" id="2.60.40.10">
    <property type="entry name" value="Immunoglobulins"/>
    <property type="match status" value="1"/>
</dbReference>
<sequence length="363" mass="40015">MKKIVLLFFTILMAHFGFSQTNGATKKVVLEQFNGAWNGYCPDSDFIMENILTQYPDNVIGVSIHSLDGMAYNNGIEPEFSIGTFPVGMLDRKKFIGESNEIVNRIDWSDYVVEQLTSYTPAEVDVTIYYDSATRTIIGTITAEFIDSASGDMRFVMSVVEDDVTGTGPDFDQTNYYNNSPGHPFYAAGNPIIGYNHKHVLRANLPGVYGNAGIIPSTVSAGSVYSETFTYVLPANFDETKISVVGFLAFSVPEVGQREIINADQKLLSEVLSIEKEDLFGSLSISPNPTNNQFTLNLNLKETITADIIMYNQLGQEVKKIASGTFTTGNQAIQVSVENLSKGVYYITTRTSNHSLIKKLVVK</sequence>
<name>A0A5C6Z388_9FLAO</name>
<gene>
    <name evidence="4" type="ORF">ESU54_05690</name>
</gene>
<keyword evidence="5" id="KW-1185">Reference proteome</keyword>
<protein>
    <submittedName>
        <fullName evidence="4">Omp28-related outer membrane protein</fullName>
    </submittedName>
</protein>
<proteinExistence type="predicted"/>
<feature type="domain" description="Secretion system C-terminal sorting" evidence="3">
    <location>
        <begin position="285"/>
        <end position="362"/>
    </location>
</feature>
<evidence type="ECO:0000256" key="2">
    <source>
        <dbReference type="SAM" id="SignalP"/>
    </source>
</evidence>